<dbReference type="RefSeq" id="WP_263076636.1">
    <property type="nucleotide sequence ID" value="NZ_CP089977.1"/>
</dbReference>
<evidence type="ECO:0000313" key="1">
    <source>
        <dbReference type="EMBL" id="UXZ05136.1"/>
    </source>
</evidence>
<sequence length="189" mass="20914">MRKLLIIVLLVLLALVGYFIASPYLTLNNIKNAAQNKDIDTISTYVDFPSVRSGIKEQLKSELSKDIDLTQKDTNNFETLGAMMAIGMIDGLVDTMITPNNLGVLLEGKDFAKQLSQANDTLANHDDNQSASNALDKDWQIDTAYQSTNQFVVNITNPDNGKQAQAILQRDGLFGWKVVKLNLPLDNLK</sequence>
<dbReference type="InterPro" id="IPR021330">
    <property type="entry name" value="DUF2939"/>
</dbReference>
<organism evidence="1 2">
    <name type="scientific">Moraxella nasicaprae</name>
    <dbReference type="NCBI Taxonomy" id="2904122"/>
    <lineage>
        <taxon>Bacteria</taxon>
        <taxon>Pseudomonadati</taxon>
        <taxon>Pseudomonadota</taxon>
        <taxon>Gammaproteobacteria</taxon>
        <taxon>Moraxellales</taxon>
        <taxon>Moraxellaceae</taxon>
        <taxon>Moraxella</taxon>
    </lineage>
</organism>
<gene>
    <name evidence="1" type="ORF">LU297_01390</name>
</gene>
<evidence type="ECO:0000313" key="2">
    <source>
        <dbReference type="Proteomes" id="UP001063782"/>
    </source>
</evidence>
<dbReference type="Pfam" id="PF11159">
    <property type="entry name" value="DUF2939"/>
    <property type="match status" value="1"/>
</dbReference>
<reference evidence="1" key="1">
    <citation type="submission" date="2021-12" db="EMBL/GenBank/DDBJ databases">
        <title>taxonomy of Moraxella sp. ZY201224.</title>
        <authorList>
            <person name="Li F."/>
        </authorList>
    </citation>
    <scope>NUCLEOTIDE SEQUENCE</scope>
    <source>
        <strain evidence="1">ZY201224</strain>
    </source>
</reference>
<protein>
    <submittedName>
        <fullName evidence="1">DUF2939 domain-containing protein</fullName>
    </submittedName>
</protein>
<name>A0ABY6F4V8_9GAMM</name>
<dbReference type="Proteomes" id="UP001063782">
    <property type="component" value="Chromosome"/>
</dbReference>
<accession>A0ABY6F4V8</accession>
<keyword evidence="2" id="KW-1185">Reference proteome</keyword>
<dbReference type="EMBL" id="CP089977">
    <property type="protein sequence ID" value="UXZ05136.1"/>
    <property type="molecule type" value="Genomic_DNA"/>
</dbReference>
<proteinExistence type="predicted"/>